<dbReference type="EMBL" id="MU807501">
    <property type="protein sequence ID" value="KAJ3831404.1"/>
    <property type="molecule type" value="Genomic_DNA"/>
</dbReference>
<organism evidence="2 3">
    <name type="scientific">Lentinula raphanica</name>
    <dbReference type="NCBI Taxonomy" id="153919"/>
    <lineage>
        <taxon>Eukaryota</taxon>
        <taxon>Fungi</taxon>
        <taxon>Dikarya</taxon>
        <taxon>Basidiomycota</taxon>
        <taxon>Agaricomycotina</taxon>
        <taxon>Agaricomycetes</taxon>
        <taxon>Agaricomycetidae</taxon>
        <taxon>Agaricales</taxon>
        <taxon>Marasmiineae</taxon>
        <taxon>Omphalotaceae</taxon>
        <taxon>Lentinula</taxon>
    </lineage>
</organism>
<gene>
    <name evidence="2" type="ORF">F5878DRAFT_647662</name>
</gene>
<sequence>HKGETKLTASSRNYRRNLQNEGNLSTLDHKFPDSLGTTTRIKRSASRKGWLFAALNMEDPAPCIHLRSSLCIEDEPEDVLQPNLDLHNDMNGNSSETGLDGSLPTQKAHGNSEINGSNLTYPGPETSSQTVNIQMIQDSFPIIRALPVSLQAYLFTALAAGTGDLPFISNLHAISDVSAEFPMPEMTASPDMPPGIISTLTFILDSFIDTGYPYSSFAATAWLHTGPGSAAECFAPGTASGDGLAQSGAATSRNADLDGELAANEDVLSTTYTLTFDTMI</sequence>
<proteinExistence type="predicted"/>
<dbReference type="AlphaFoldDB" id="A0AA38U2Y3"/>
<protein>
    <submittedName>
        <fullName evidence="2">Uncharacterized protein</fullName>
    </submittedName>
</protein>
<evidence type="ECO:0000313" key="2">
    <source>
        <dbReference type="EMBL" id="KAJ3831404.1"/>
    </source>
</evidence>
<reference evidence="2" key="1">
    <citation type="submission" date="2022-08" db="EMBL/GenBank/DDBJ databases">
        <authorList>
            <consortium name="DOE Joint Genome Institute"/>
            <person name="Min B."/>
            <person name="Riley R."/>
            <person name="Sierra-Patev S."/>
            <person name="Naranjo-Ortiz M."/>
            <person name="Looney B."/>
            <person name="Konkel Z."/>
            <person name="Slot J.C."/>
            <person name="Sakamoto Y."/>
            <person name="Steenwyk J.L."/>
            <person name="Rokas A."/>
            <person name="Carro J."/>
            <person name="Camarero S."/>
            <person name="Ferreira P."/>
            <person name="Molpeceres G."/>
            <person name="Ruiz-Duenas F.J."/>
            <person name="Serrano A."/>
            <person name="Henrissat B."/>
            <person name="Drula E."/>
            <person name="Hughes K.W."/>
            <person name="Mata J.L."/>
            <person name="Ishikawa N.K."/>
            <person name="Vargas-Isla R."/>
            <person name="Ushijima S."/>
            <person name="Smith C.A."/>
            <person name="Ahrendt S."/>
            <person name="Andreopoulos W."/>
            <person name="He G."/>
            <person name="Labutti K."/>
            <person name="Lipzen A."/>
            <person name="Ng V."/>
            <person name="Sandor L."/>
            <person name="Barry K."/>
            <person name="Martinez A.T."/>
            <person name="Xiao Y."/>
            <person name="Gibbons J.G."/>
            <person name="Terashima K."/>
            <person name="Hibbett D.S."/>
            <person name="Grigoriev I.V."/>
        </authorList>
    </citation>
    <scope>NUCLEOTIDE SEQUENCE</scope>
    <source>
        <strain evidence="2">TFB9207</strain>
    </source>
</reference>
<evidence type="ECO:0000313" key="3">
    <source>
        <dbReference type="Proteomes" id="UP001163846"/>
    </source>
</evidence>
<dbReference type="Proteomes" id="UP001163846">
    <property type="component" value="Unassembled WGS sequence"/>
</dbReference>
<feature type="region of interest" description="Disordered" evidence="1">
    <location>
        <begin position="88"/>
        <end position="126"/>
    </location>
</feature>
<keyword evidence="3" id="KW-1185">Reference proteome</keyword>
<comment type="caution">
    <text evidence="2">The sequence shown here is derived from an EMBL/GenBank/DDBJ whole genome shotgun (WGS) entry which is preliminary data.</text>
</comment>
<evidence type="ECO:0000256" key="1">
    <source>
        <dbReference type="SAM" id="MobiDB-lite"/>
    </source>
</evidence>
<name>A0AA38U2Y3_9AGAR</name>
<accession>A0AA38U2Y3</accession>
<feature type="compositionally biased region" description="Polar residues" evidence="1">
    <location>
        <begin position="90"/>
        <end position="126"/>
    </location>
</feature>
<feature type="non-terminal residue" evidence="2">
    <location>
        <position position="1"/>
    </location>
</feature>